<dbReference type="CDD" id="cd07302">
    <property type="entry name" value="CHD"/>
    <property type="match status" value="1"/>
</dbReference>
<gene>
    <name evidence="3" type="ordered locus">MULP_02768</name>
</gene>
<evidence type="ECO:0000313" key="4">
    <source>
        <dbReference type="Proteomes" id="UP000011157"/>
    </source>
</evidence>
<dbReference type="GO" id="GO:0004016">
    <property type="term" value="F:adenylate cyclase activity"/>
    <property type="evidence" value="ECO:0007669"/>
    <property type="project" value="UniProtKB-ARBA"/>
</dbReference>
<dbReference type="PANTHER" id="PTHR43081:SF1">
    <property type="entry name" value="ADENYLATE CYCLASE, TERMINAL-DIFFERENTIATION SPECIFIC"/>
    <property type="match status" value="1"/>
</dbReference>
<dbReference type="SUPFAM" id="SSF55073">
    <property type="entry name" value="Nucleotide cyclase"/>
    <property type="match status" value="1"/>
</dbReference>
<dbReference type="InterPro" id="IPR050697">
    <property type="entry name" value="Adenylyl/Guanylyl_Cyclase_3/4"/>
</dbReference>
<dbReference type="SMART" id="SM00044">
    <property type="entry name" value="CYCc"/>
    <property type="match status" value="1"/>
</dbReference>
<dbReference type="PROSITE" id="PS50125">
    <property type="entry name" value="GUANYLATE_CYCLASE_2"/>
    <property type="match status" value="1"/>
</dbReference>
<dbReference type="HOGENOM" id="CLU_1119216_0_0_11"/>
<organism evidence="3 4">
    <name type="scientific">Mycobacterium liflandii (strain 128FXT)</name>
    <dbReference type="NCBI Taxonomy" id="459424"/>
    <lineage>
        <taxon>Bacteria</taxon>
        <taxon>Bacillati</taxon>
        <taxon>Actinomycetota</taxon>
        <taxon>Actinomycetes</taxon>
        <taxon>Mycobacteriales</taxon>
        <taxon>Mycobacteriaceae</taxon>
        <taxon>Mycobacterium</taxon>
        <taxon>Mycobacterium ulcerans group</taxon>
    </lineage>
</organism>
<protein>
    <submittedName>
        <fullName evidence="3">Adenylate cyclase</fullName>
    </submittedName>
</protein>
<proteinExistence type="inferred from homology"/>
<dbReference type="AlphaFoldDB" id="L7V421"/>
<feature type="domain" description="Guanylate cyclase" evidence="2">
    <location>
        <begin position="72"/>
        <end position="198"/>
    </location>
</feature>
<dbReference type="RefSeq" id="WP_015355693.1">
    <property type="nucleotide sequence ID" value="NC_020133.1"/>
</dbReference>
<dbReference type="GO" id="GO:0035556">
    <property type="term" value="P:intracellular signal transduction"/>
    <property type="evidence" value="ECO:0007669"/>
    <property type="project" value="InterPro"/>
</dbReference>
<evidence type="ECO:0000259" key="2">
    <source>
        <dbReference type="PROSITE" id="PS50125"/>
    </source>
</evidence>
<dbReference type="Proteomes" id="UP000011157">
    <property type="component" value="Chromosome"/>
</dbReference>
<dbReference type="KEGG" id="mli:MULP_02768"/>
<dbReference type="Gene3D" id="3.30.70.1230">
    <property type="entry name" value="Nucleotide cyclase"/>
    <property type="match status" value="1"/>
</dbReference>
<dbReference type="PANTHER" id="PTHR43081">
    <property type="entry name" value="ADENYLATE CYCLASE, TERMINAL-DIFFERENTIATION SPECIFIC-RELATED"/>
    <property type="match status" value="1"/>
</dbReference>
<dbReference type="PATRIC" id="fig|459424.11.peg.2856"/>
<keyword evidence="4" id="KW-1185">Reference proteome</keyword>
<dbReference type="EMBL" id="CP003899">
    <property type="protein sequence ID" value="AGC62546.1"/>
    <property type="molecule type" value="Genomic_DNA"/>
</dbReference>
<sequence>MSEGQPRPEQPNRAAGSLDELLDRAVLALNRGDRGVADALAQQVLAVEQGSIEARGVLAAAPGDGGKIRRLTIVFADLVDSTVLSTRLDPEPYRLLVGGYRDLVQRIVDRHDGRIASTKGDGLLVVFGHRAGQHNDAHRAVRASLEITREVSKLSDYAQRRFGVGIAVRAGVHRGLVYSDITRDDVYGLAANVATRVSGQAPPGAAVVSHTVAALVRDHFDLEGCAAVAMAEIDAPITHFRVLGGADRVNRNYRAQIGN</sequence>
<dbReference type="InterPro" id="IPR029787">
    <property type="entry name" value="Nucleotide_cyclase"/>
</dbReference>
<evidence type="ECO:0000256" key="1">
    <source>
        <dbReference type="ARBA" id="ARBA00005381"/>
    </source>
</evidence>
<accession>L7V421</accession>
<dbReference type="Pfam" id="PF00211">
    <property type="entry name" value="Guanylate_cyc"/>
    <property type="match status" value="1"/>
</dbReference>
<comment type="similarity">
    <text evidence="1">Belongs to the adenylyl cyclase class-3 family.</text>
</comment>
<evidence type="ECO:0000313" key="3">
    <source>
        <dbReference type="EMBL" id="AGC62546.1"/>
    </source>
</evidence>
<dbReference type="GO" id="GO:0009190">
    <property type="term" value="P:cyclic nucleotide biosynthetic process"/>
    <property type="evidence" value="ECO:0007669"/>
    <property type="project" value="InterPro"/>
</dbReference>
<dbReference type="InterPro" id="IPR001054">
    <property type="entry name" value="A/G_cyclase"/>
</dbReference>
<reference evidence="3 4" key="1">
    <citation type="journal article" date="2013" name="J. Bacteriol.">
        <title>Complete Genome Sequence of the Frog Pathogen Mycobacterium ulcerans Ecovar Liflandii.</title>
        <authorList>
            <person name="Tobias N.J."/>
            <person name="Doig K.D."/>
            <person name="Medema M.H."/>
            <person name="Chen H."/>
            <person name="Haring V."/>
            <person name="Moore R."/>
            <person name="Seemann T."/>
            <person name="Stinear T.P."/>
        </authorList>
    </citation>
    <scope>NUCLEOTIDE SEQUENCE [LARGE SCALE GENOMIC DNA]</scope>
    <source>
        <strain evidence="3 4">128FXT</strain>
    </source>
</reference>
<name>L7V421_MYCL1</name>